<sequence>MLERLSTGCRGLDEQLEGGIEIGASTLAYGEPGSGKTSLAIQLSKKVISSGKKSIFIDTEGVSFERIKQIFGETNTADLIILEPKDQGELYQSISDPRLIQPDVGIIVVDTINAHTRLAYALDKEGCEAQFLKILMALQNISINLPMSIFMTAQIFERNGEIEPYFGRTLVYMAKTLLLFEKGEAPSLRHSRLMKHRSIAEGSVSDFLLTDQGLE</sequence>
<feature type="domain" description="RecA family profile 1" evidence="6">
    <location>
        <begin position="1"/>
        <end position="155"/>
    </location>
</feature>
<dbReference type="GO" id="GO:0006281">
    <property type="term" value="P:DNA repair"/>
    <property type="evidence" value="ECO:0007669"/>
    <property type="project" value="UniProtKB-KW"/>
</dbReference>
<dbReference type="InterPro" id="IPR027417">
    <property type="entry name" value="P-loop_NTPase"/>
</dbReference>
<dbReference type="PROSITE" id="PS50162">
    <property type="entry name" value="RECA_2"/>
    <property type="match status" value="1"/>
</dbReference>
<dbReference type="AlphaFoldDB" id="A0A1J5T983"/>
<proteinExistence type="predicted"/>
<dbReference type="InterPro" id="IPR013632">
    <property type="entry name" value="Rad51_C"/>
</dbReference>
<keyword evidence="2" id="KW-0227">DNA damage</keyword>
<dbReference type="InterPro" id="IPR020588">
    <property type="entry name" value="RecA_ATP-bd"/>
</dbReference>
<dbReference type="Pfam" id="PF08423">
    <property type="entry name" value="Rad51"/>
    <property type="match status" value="1"/>
</dbReference>
<keyword evidence="1" id="KW-0547">Nucleotide-binding</keyword>
<dbReference type="SUPFAM" id="SSF52540">
    <property type="entry name" value="P-loop containing nucleoside triphosphate hydrolases"/>
    <property type="match status" value="1"/>
</dbReference>
<organism evidence="7 8">
    <name type="scientific">Marine Group III euryarchaeote CG-Bathy1</name>
    <dbReference type="NCBI Taxonomy" id="1889001"/>
    <lineage>
        <taxon>Archaea</taxon>
        <taxon>Methanobacteriati</taxon>
        <taxon>Thermoplasmatota</taxon>
        <taxon>Thermoplasmata</taxon>
        <taxon>Candidatus Thermoprofundales</taxon>
    </lineage>
</organism>
<evidence type="ECO:0000259" key="6">
    <source>
        <dbReference type="PROSITE" id="PS50162"/>
    </source>
</evidence>
<dbReference type="GO" id="GO:0000400">
    <property type="term" value="F:four-way junction DNA binding"/>
    <property type="evidence" value="ECO:0007669"/>
    <property type="project" value="TreeGrafter"/>
</dbReference>
<gene>
    <name evidence="7" type="ORF">BEU04_01715</name>
</gene>
<evidence type="ECO:0000313" key="8">
    <source>
        <dbReference type="Proteomes" id="UP000183815"/>
    </source>
</evidence>
<dbReference type="SMART" id="SM00382">
    <property type="entry name" value="AAA"/>
    <property type="match status" value="1"/>
</dbReference>
<dbReference type="PANTHER" id="PTHR46239:SF1">
    <property type="entry name" value="DNA REPAIR PROTEIN RAD51 HOMOLOG 3"/>
    <property type="match status" value="1"/>
</dbReference>
<evidence type="ECO:0000256" key="4">
    <source>
        <dbReference type="ARBA" id="ARBA00023204"/>
    </source>
</evidence>
<comment type="caution">
    <text evidence="7">The sequence shown here is derived from an EMBL/GenBank/DDBJ whole genome shotgun (WGS) entry which is preliminary data.</text>
</comment>
<keyword evidence="3" id="KW-0067">ATP-binding</keyword>
<dbReference type="EMBL" id="MIYU01000012">
    <property type="protein sequence ID" value="OIR16675.1"/>
    <property type="molecule type" value="Genomic_DNA"/>
</dbReference>
<dbReference type="Gene3D" id="3.40.50.300">
    <property type="entry name" value="P-loop containing nucleotide triphosphate hydrolases"/>
    <property type="match status" value="1"/>
</dbReference>
<protein>
    <recommendedName>
        <fullName evidence="5">DNA repair protein RAD51 homolog 3</fullName>
    </recommendedName>
</protein>
<dbReference type="GO" id="GO:0140664">
    <property type="term" value="F:ATP-dependent DNA damage sensor activity"/>
    <property type="evidence" value="ECO:0007669"/>
    <property type="project" value="InterPro"/>
</dbReference>
<dbReference type="GO" id="GO:0008821">
    <property type="term" value="F:crossover junction DNA endonuclease activity"/>
    <property type="evidence" value="ECO:0007669"/>
    <property type="project" value="TreeGrafter"/>
</dbReference>
<evidence type="ECO:0000313" key="7">
    <source>
        <dbReference type="EMBL" id="OIR16675.1"/>
    </source>
</evidence>
<keyword evidence="4" id="KW-0234">DNA repair</keyword>
<evidence type="ECO:0000256" key="2">
    <source>
        <dbReference type="ARBA" id="ARBA00022763"/>
    </source>
</evidence>
<reference evidence="7 8" key="1">
    <citation type="submission" date="2016-08" db="EMBL/GenBank/DDBJ databases">
        <title>New Insights into Marine Group III Euryarchaeota, from dark to light.</title>
        <authorList>
            <person name="Haro-Moreno J.M."/>
            <person name="Rodriguez-Valera F."/>
            <person name="Lopez-Garcia P."/>
            <person name="Moreira D."/>
            <person name="Martin-Cuadrado A.B."/>
        </authorList>
    </citation>
    <scope>NUCLEOTIDE SEQUENCE [LARGE SCALE GENOMIC DNA]</scope>
    <source>
        <strain evidence="7">CG-Bathy1</strain>
    </source>
</reference>
<dbReference type="GO" id="GO:0005524">
    <property type="term" value="F:ATP binding"/>
    <property type="evidence" value="ECO:0007669"/>
    <property type="project" value="UniProtKB-KW"/>
</dbReference>
<dbReference type="InterPro" id="IPR003593">
    <property type="entry name" value="AAA+_ATPase"/>
</dbReference>
<dbReference type="InterPro" id="IPR052093">
    <property type="entry name" value="HR_Repair_Mediator"/>
</dbReference>
<evidence type="ECO:0000256" key="1">
    <source>
        <dbReference type="ARBA" id="ARBA00022741"/>
    </source>
</evidence>
<dbReference type="Proteomes" id="UP000183815">
    <property type="component" value="Unassembled WGS sequence"/>
</dbReference>
<name>A0A1J5T983_9ARCH</name>
<evidence type="ECO:0000256" key="5">
    <source>
        <dbReference type="ARBA" id="ARBA00040674"/>
    </source>
</evidence>
<dbReference type="GO" id="GO:0005657">
    <property type="term" value="C:replication fork"/>
    <property type="evidence" value="ECO:0007669"/>
    <property type="project" value="TreeGrafter"/>
</dbReference>
<accession>A0A1J5T983</accession>
<dbReference type="PRINTS" id="PR01874">
    <property type="entry name" value="DNAREPAIRADA"/>
</dbReference>
<dbReference type="PANTHER" id="PTHR46239">
    <property type="entry name" value="DNA REPAIR PROTEIN RAD51 HOMOLOG 3 RAD51C"/>
    <property type="match status" value="1"/>
</dbReference>
<evidence type="ECO:0000256" key="3">
    <source>
        <dbReference type="ARBA" id="ARBA00022840"/>
    </source>
</evidence>